<name>A0A326U628_THEHA</name>
<dbReference type="PROSITE" id="PS50850">
    <property type="entry name" value="MFS"/>
    <property type="match status" value="1"/>
</dbReference>
<dbReference type="EMBL" id="QKUF01000011">
    <property type="protein sequence ID" value="PZW28010.1"/>
    <property type="molecule type" value="Genomic_DNA"/>
</dbReference>
<dbReference type="SUPFAM" id="SSF103473">
    <property type="entry name" value="MFS general substrate transporter"/>
    <property type="match status" value="1"/>
</dbReference>
<dbReference type="Proteomes" id="UP000248806">
    <property type="component" value="Unassembled WGS sequence"/>
</dbReference>
<comment type="caution">
    <text evidence="8">The sequence shown here is derived from an EMBL/GenBank/DDBJ whole genome shotgun (WGS) entry which is preliminary data.</text>
</comment>
<evidence type="ECO:0000313" key="8">
    <source>
        <dbReference type="EMBL" id="PZW28010.1"/>
    </source>
</evidence>
<gene>
    <name evidence="8" type="ORF">EI42_03388</name>
</gene>
<evidence type="ECO:0000256" key="5">
    <source>
        <dbReference type="ARBA" id="ARBA00023136"/>
    </source>
</evidence>
<reference evidence="8 9" key="1">
    <citation type="submission" date="2018-06" db="EMBL/GenBank/DDBJ databases">
        <title>Genomic Encyclopedia of Archaeal and Bacterial Type Strains, Phase II (KMG-II): from individual species to whole genera.</title>
        <authorList>
            <person name="Goeker M."/>
        </authorList>
    </citation>
    <scope>NUCLEOTIDE SEQUENCE [LARGE SCALE GENOMIC DNA]</scope>
    <source>
        <strain evidence="8 9">ATCC BAA-1881</strain>
    </source>
</reference>
<evidence type="ECO:0000256" key="1">
    <source>
        <dbReference type="ARBA" id="ARBA00004651"/>
    </source>
</evidence>
<keyword evidence="3 6" id="KW-0812">Transmembrane</keyword>
<keyword evidence="5 6" id="KW-0472">Membrane</keyword>
<feature type="transmembrane region" description="Helical" evidence="6">
    <location>
        <begin position="186"/>
        <end position="204"/>
    </location>
</feature>
<dbReference type="AlphaFoldDB" id="A0A326U628"/>
<evidence type="ECO:0000256" key="6">
    <source>
        <dbReference type="SAM" id="Phobius"/>
    </source>
</evidence>
<feature type="transmembrane region" description="Helical" evidence="6">
    <location>
        <begin position="398"/>
        <end position="416"/>
    </location>
</feature>
<feature type="domain" description="Major facilitator superfamily (MFS) profile" evidence="7">
    <location>
        <begin position="30"/>
        <end position="420"/>
    </location>
</feature>
<accession>A0A326U628</accession>
<comment type="subcellular location">
    <subcellularLocation>
        <location evidence="1">Cell membrane</location>
        <topology evidence="1">Multi-pass membrane protein</topology>
    </subcellularLocation>
</comment>
<dbReference type="OrthoDB" id="9793283at2"/>
<dbReference type="InterPro" id="IPR011701">
    <property type="entry name" value="MFS"/>
</dbReference>
<evidence type="ECO:0000256" key="4">
    <source>
        <dbReference type="ARBA" id="ARBA00022989"/>
    </source>
</evidence>
<dbReference type="PRINTS" id="PR01035">
    <property type="entry name" value="TCRTETA"/>
</dbReference>
<protein>
    <submittedName>
        <fullName evidence="8">Putative MFS family arabinose efflux permease</fullName>
    </submittedName>
</protein>
<dbReference type="PANTHER" id="PTHR42718">
    <property type="entry name" value="MAJOR FACILITATOR SUPERFAMILY MULTIDRUG TRANSPORTER MFSC"/>
    <property type="match status" value="1"/>
</dbReference>
<sequence>MHIAEPEKHVEDARSAPAGGVQPQRRMIAALILLSCCVGLIMTGFGIIVPIFPRRLEALGLGAETLALMEGAFGLGMFLFSTPMGVLADRIGRKPLILLALVGFIVTNVVLTIVNTAALFVLVRFVEGVLVAGLMPASSAVIGDAVPVERQGRWIGVVTTAQASGIALGPGIGGFLYQAWGFSSPFLLSAGFALIASILALILLPETLPASIREQARQRGFRGNRGQQLPNTQKTTALYWAFLPLLLIDLGVTFIYPFVLPQYPFYFEKILGYSAAEYGIIISAYGAALAVFPLLLGRITDMFPKKHLIIVGCLCLIALNAGMLWLHNYILLIIASVITGLGSALLTPALSTIYLGATNDHNRSQVMGIRGTAISLAVLAAPLTQALVGAWILPSVTFAIGCTLALIMAILVLVALRTPRREVTPASY</sequence>
<evidence type="ECO:0000256" key="2">
    <source>
        <dbReference type="ARBA" id="ARBA00007520"/>
    </source>
</evidence>
<feature type="transmembrane region" description="Helical" evidence="6">
    <location>
        <begin position="154"/>
        <end position="180"/>
    </location>
</feature>
<feature type="transmembrane region" description="Helical" evidence="6">
    <location>
        <begin position="129"/>
        <end position="147"/>
    </location>
</feature>
<keyword evidence="9" id="KW-1185">Reference proteome</keyword>
<dbReference type="InterPro" id="IPR001958">
    <property type="entry name" value="Tet-R_TetA/multi-R_MdtG-like"/>
</dbReference>
<dbReference type="CDD" id="cd17325">
    <property type="entry name" value="MFS_MdtG_SLC18_like"/>
    <property type="match status" value="1"/>
</dbReference>
<keyword evidence="4 6" id="KW-1133">Transmembrane helix</keyword>
<evidence type="ECO:0000313" key="9">
    <source>
        <dbReference type="Proteomes" id="UP000248806"/>
    </source>
</evidence>
<dbReference type="GO" id="GO:0022857">
    <property type="term" value="F:transmembrane transporter activity"/>
    <property type="evidence" value="ECO:0007669"/>
    <property type="project" value="InterPro"/>
</dbReference>
<feature type="transmembrane region" description="Helical" evidence="6">
    <location>
        <begin position="332"/>
        <end position="357"/>
    </location>
</feature>
<dbReference type="PANTHER" id="PTHR42718:SF35">
    <property type="entry name" value="BLL0718 PROTEIN"/>
    <property type="match status" value="1"/>
</dbReference>
<feature type="transmembrane region" description="Helical" evidence="6">
    <location>
        <begin position="308"/>
        <end position="326"/>
    </location>
</feature>
<dbReference type="InterPro" id="IPR005829">
    <property type="entry name" value="Sugar_transporter_CS"/>
</dbReference>
<evidence type="ECO:0000259" key="7">
    <source>
        <dbReference type="PROSITE" id="PS50850"/>
    </source>
</evidence>
<proteinExistence type="inferred from homology"/>
<dbReference type="Pfam" id="PF07690">
    <property type="entry name" value="MFS_1"/>
    <property type="match status" value="1"/>
</dbReference>
<feature type="transmembrane region" description="Helical" evidence="6">
    <location>
        <begin position="278"/>
        <end position="296"/>
    </location>
</feature>
<comment type="similarity">
    <text evidence="2">Belongs to the major facilitator superfamily. TCR/Tet family.</text>
</comment>
<dbReference type="InterPro" id="IPR020846">
    <property type="entry name" value="MFS_dom"/>
</dbReference>
<dbReference type="GO" id="GO:0005886">
    <property type="term" value="C:plasma membrane"/>
    <property type="evidence" value="ECO:0007669"/>
    <property type="project" value="UniProtKB-SubCell"/>
</dbReference>
<organism evidence="8 9">
    <name type="scientific">Thermosporothrix hazakensis</name>
    <dbReference type="NCBI Taxonomy" id="644383"/>
    <lineage>
        <taxon>Bacteria</taxon>
        <taxon>Bacillati</taxon>
        <taxon>Chloroflexota</taxon>
        <taxon>Ktedonobacteria</taxon>
        <taxon>Ktedonobacterales</taxon>
        <taxon>Thermosporotrichaceae</taxon>
        <taxon>Thermosporothrix</taxon>
    </lineage>
</organism>
<feature type="transmembrane region" description="Helical" evidence="6">
    <location>
        <begin position="369"/>
        <end position="392"/>
    </location>
</feature>
<evidence type="ECO:0000256" key="3">
    <source>
        <dbReference type="ARBA" id="ARBA00022692"/>
    </source>
</evidence>
<feature type="transmembrane region" description="Helical" evidence="6">
    <location>
        <begin position="72"/>
        <end position="89"/>
    </location>
</feature>
<feature type="transmembrane region" description="Helical" evidence="6">
    <location>
        <begin position="237"/>
        <end position="258"/>
    </location>
</feature>
<feature type="transmembrane region" description="Helical" evidence="6">
    <location>
        <begin position="28"/>
        <end position="52"/>
    </location>
</feature>
<dbReference type="InterPro" id="IPR036259">
    <property type="entry name" value="MFS_trans_sf"/>
</dbReference>
<dbReference type="PROSITE" id="PS00216">
    <property type="entry name" value="SUGAR_TRANSPORT_1"/>
    <property type="match status" value="1"/>
</dbReference>
<feature type="transmembrane region" description="Helical" evidence="6">
    <location>
        <begin position="96"/>
        <end position="123"/>
    </location>
</feature>
<dbReference type="Gene3D" id="1.20.1250.20">
    <property type="entry name" value="MFS general substrate transporter like domains"/>
    <property type="match status" value="2"/>
</dbReference>